<dbReference type="EMBL" id="GL377581">
    <property type="protein sequence ID" value="EFJ27969.1"/>
    <property type="molecule type" value="Genomic_DNA"/>
</dbReference>
<feature type="compositionally biased region" description="Polar residues" evidence="1">
    <location>
        <begin position="402"/>
        <end position="411"/>
    </location>
</feature>
<dbReference type="GO" id="GO:0016787">
    <property type="term" value="F:hydrolase activity"/>
    <property type="evidence" value="ECO:0000318"/>
    <property type="project" value="GO_Central"/>
</dbReference>
<evidence type="ECO:0000313" key="3">
    <source>
        <dbReference type="Proteomes" id="UP000001514"/>
    </source>
</evidence>
<dbReference type="Proteomes" id="UP000001514">
    <property type="component" value="Unassembled WGS sequence"/>
</dbReference>
<dbReference type="SUPFAM" id="SSF48264">
    <property type="entry name" value="Cytochrome P450"/>
    <property type="match status" value="1"/>
</dbReference>
<dbReference type="GO" id="GO:0004497">
    <property type="term" value="F:monooxygenase activity"/>
    <property type="evidence" value="ECO:0007669"/>
    <property type="project" value="InterPro"/>
</dbReference>
<dbReference type="HOGENOM" id="CLU_576712_0_0_1"/>
<dbReference type="Gramene" id="EFJ27969">
    <property type="protein sequence ID" value="EFJ27969"/>
    <property type="gene ID" value="SELMODRAFT_412039"/>
</dbReference>
<dbReference type="PANTHER" id="PTHR43689">
    <property type="entry name" value="HYDROLASE"/>
    <property type="match status" value="1"/>
</dbReference>
<protein>
    <submittedName>
        <fullName evidence="2">Uncharacterized protein CYP792A10P</fullName>
    </submittedName>
</protein>
<name>D8RJU9_SELML</name>
<dbReference type="AlphaFoldDB" id="D8RJU9"/>
<dbReference type="eggNOG" id="KOG1454">
    <property type="taxonomic scope" value="Eukaryota"/>
</dbReference>
<dbReference type="PANTHER" id="PTHR43689:SF8">
    <property type="entry name" value="ALPHA_BETA-HYDROLASES SUPERFAMILY PROTEIN"/>
    <property type="match status" value="1"/>
</dbReference>
<dbReference type="InterPro" id="IPR036396">
    <property type="entry name" value="Cyt_P450_sf"/>
</dbReference>
<accession>D8RJU9</accession>
<dbReference type="GO" id="GO:0020037">
    <property type="term" value="F:heme binding"/>
    <property type="evidence" value="ECO:0007669"/>
    <property type="project" value="InterPro"/>
</dbReference>
<reference evidence="2 3" key="1">
    <citation type="journal article" date="2011" name="Science">
        <title>The Selaginella genome identifies genetic changes associated with the evolution of vascular plants.</title>
        <authorList>
            <person name="Banks J.A."/>
            <person name="Nishiyama T."/>
            <person name="Hasebe M."/>
            <person name="Bowman J.L."/>
            <person name="Gribskov M."/>
            <person name="dePamphilis C."/>
            <person name="Albert V.A."/>
            <person name="Aono N."/>
            <person name="Aoyama T."/>
            <person name="Ambrose B.A."/>
            <person name="Ashton N.W."/>
            <person name="Axtell M.J."/>
            <person name="Barker E."/>
            <person name="Barker M.S."/>
            <person name="Bennetzen J.L."/>
            <person name="Bonawitz N.D."/>
            <person name="Chapple C."/>
            <person name="Cheng C."/>
            <person name="Correa L.G."/>
            <person name="Dacre M."/>
            <person name="DeBarry J."/>
            <person name="Dreyer I."/>
            <person name="Elias M."/>
            <person name="Engstrom E.M."/>
            <person name="Estelle M."/>
            <person name="Feng L."/>
            <person name="Finet C."/>
            <person name="Floyd S.K."/>
            <person name="Frommer W.B."/>
            <person name="Fujita T."/>
            <person name="Gramzow L."/>
            <person name="Gutensohn M."/>
            <person name="Harholt J."/>
            <person name="Hattori M."/>
            <person name="Heyl A."/>
            <person name="Hirai T."/>
            <person name="Hiwatashi Y."/>
            <person name="Ishikawa M."/>
            <person name="Iwata M."/>
            <person name="Karol K.G."/>
            <person name="Koehler B."/>
            <person name="Kolukisaoglu U."/>
            <person name="Kubo M."/>
            <person name="Kurata T."/>
            <person name="Lalonde S."/>
            <person name="Li K."/>
            <person name="Li Y."/>
            <person name="Litt A."/>
            <person name="Lyons E."/>
            <person name="Manning G."/>
            <person name="Maruyama T."/>
            <person name="Michael T.P."/>
            <person name="Mikami K."/>
            <person name="Miyazaki S."/>
            <person name="Morinaga S."/>
            <person name="Murata T."/>
            <person name="Mueller-Roeber B."/>
            <person name="Nelson D.R."/>
            <person name="Obara M."/>
            <person name="Oguri Y."/>
            <person name="Olmstead R.G."/>
            <person name="Onodera N."/>
            <person name="Petersen B.L."/>
            <person name="Pils B."/>
            <person name="Prigge M."/>
            <person name="Rensing S.A."/>
            <person name="Riano-Pachon D.M."/>
            <person name="Roberts A.W."/>
            <person name="Sato Y."/>
            <person name="Scheller H.V."/>
            <person name="Schulz B."/>
            <person name="Schulz C."/>
            <person name="Shakirov E.V."/>
            <person name="Shibagaki N."/>
            <person name="Shinohara N."/>
            <person name="Shippen D.E."/>
            <person name="Soerensen I."/>
            <person name="Sotooka R."/>
            <person name="Sugimoto N."/>
            <person name="Sugita M."/>
            <person name="Sumikawa N."/>
            <person name="Tanurdzic M."/>
            <person name="Theissen G."/>
            <person name="Ulvskov P."/>
            <person name="Wakazuki S."/>
            <person name="Weng J.K."/>
            <person name="Willats W.W."/>
            <person name="Wipf D."/>
            <person name="Wolf P.G."/>
            <person name="Yang L."/>
            <person name="Zimmer A.D."/>
            <person name="Zhu Q."/>
            <person name="Mitros T."/>
            <person name="Hellsten U."/>
            <person name="Loque D."/>
            <person name="Otillar R."/>
            <person name="Salamov A."/>
            <person name="Schmutz J."/>
            <person name="Shapiro H."/>
            <person name="Lindquist E."/>
            <person name="Lucas S."/>
            <person name="Rokhsar D."/>
            <person name="Grigoriev I.V."/>
        </authorList>
    </citation>
    <scope>NUCLEOTIDE SEQUENCE [LARGE SCALE GENOMIC DNA]</scope>
</reference>
<evidence type="ECO:0000256" key="1">
    <source>
        <dbReference type="SAM" id="MobiDB-lite"/>
    </source>
</evidence>
<dbReference type="GO" id="GO:0016705">
    <property type="term" value="F:oxidoreductase activity, acting on paired donors, with incorporation or reduction of molecular oxygen"/>
    <property type="evidence" value="ECO:0007669"/>
    <property type="project" value="InterPro"/>
</dbReference>
<dbReference type="STRING" id="88036.D8RJU9"/>
<organism evidence="3">
    <name type="scientific">Selaginella moellendorffii</name>
    <name type="common">Spikemoss</name>
    <dbReference type="NCBI Taxonomy" id="88036"/>
    <lineage>
        <taxon>Eukaryota</taxon>
        <taxon>Viridiplantae</taxon>
        <taxon>Streptophyta</taxon>
        <taxon>Embryophyta</taxon>
        <taxon>Tracheophyta</taxon>
        <taxon>Lycopodiopsida</taxon>
        <taxon>Selaginellales</taxon>
        <taxon>Selaginellaceae</taxon>
        <taxon>Selaginella</taxon>
    </lineage>
</organism>
<proteinExistence type="predicted"/>
<keyword evidence="3" id="KW-1185">Reference proteome</keyword>
<gene>
    <name evidence="2" type="primary">CYP792A10P</name>
    <name evidence="2" type="ORF">SELMODRAFT_412039</name>
</gene>
<dbReference type="InParanoid" id="D8RJU9"/>
<sequence>MVFPILTSTSPNSQVDLLLSFCQQLKFSSVVLVGHDDGELLPLIAAAKILKSLSSTQVVIKDVVLIVVSSSREVISPFARVLLHTSLGRHILRPLLCPEMASRHAWHDASKLTSKMMELYKAIFFSQTCYWTKLRRPLRKVFVNLSSVAHIASYSGGIQYSDTRAYCQSKLANFFHAKELAIRFKLEEAGYTIPAKTHGCPGMNLGMTAVHFVLANLLYRFNWTTPDGKEVHAHAGSRSSTCIGSTSPQVMKHIDWNKRRHFRIEAHCTRIHGRLGASNLTLAQNMEGAPAEVFMEVEPNNTGMLEFFSPELLSLEEQEAKASELKQDACLEQSSSTKEADMQPASTEIAAPDEPVRGKANLDAKEEESKQQREGKSAGLEAEDDMEDQHPDGPGDPLLRSWDSQSHNRQACRTRLPGIQETREDHLGEEPQNGNANQRPREALREIDEEFRGFVHGDLSVALARRLLWLTVMA</sequence>
<feature type="compositionally biased region" description="Basic and acidic residues" evidence="1">
    <location>
        <begin position="354"/>
        <end position="376"/>
    </location>
</feature>
<dbReference type="KEGG" id="smo:SELMODRAFT_412039"/>
<feature type="region of interest" description="Disordered" evidence="1">
    <location>
        <begin position="324"/>
        <end position="442"/>
    </location>
</feature>
<evidence type="ECO:0000313" key="2">
    <source>
        <dbReference type="EMBL" id="EFJ27969.1"/>
    </source>
</evidence>
<dbReference type="Gene3D" id="1.10.630.10">
    <property type="entry name" value="Cytochrome P450"/>
    <property type="match status" value="1"/>
</dbReference>
<dbReference type="GO" id="GO:0005506">
    <property type="term" value="F:iron ion binding"/>
    <property type="evidence" value="ECO:0007669"/>
    <property type="project" value="InterPro"/>
</dbReference>